<dbReference type="Proteomes" id="UP000305778">
    <property type="component" value="Unassembled WGS sequence"/>
</dbReference>
<dbReference type="Gene3D" id="2.40.290.10">
    <property type="match status" value="1"/>
</dbReference>
<keyword evidence="2" id="KW-0233">DNA recombination</keyword>
<gene>
    <name evidence="4" type="ORF">FCI23_53555</name>
</gene>
<dbReference type="InterPro" id="IPR006164">
    <property type="entry name" value="DNA_bd_Ku70/Ku80"/>
</dbReference>
<dbReference type="GO" id="GO:0006310">
    <property type="term" value="P:DNA recombination"/>
    <property type="evidence" value="ECO:0007669"/>
    <property type="project" value="UniProtKB-KW"/>
</dbReference>
<reference evidence="4 5" key="1">
    <citation type="submission" date="2019-04" db="EMBL/GenBank/DDBJ databases">
        <title>Streptomyces oryziradicis sp. nov., a novel actinomycete isolated from rhizosphere soil of rice (Oryza sativa L.).</title>
        <authorList>
            <person name="Li C."/>
        </authorList>
    </citation>
    <scope>NUCLEOTIDE SEQUENCE [LARGE SCALE GENOMIC DNA]</scope>
    <source>
        <strain evidence="4 5">NEAU-C40</strain>
    </source>
</reference>
<keyword evidence="5" id="KW-1185">Reference proteome</keyword>
<proteinExistence type="predicted"/>
<dbReference type="PIRSF" id="PIRSF006493">
    <property type="entry name" value="Prok_Ku"/>
    <property type="match status" value="1"/>
</dbReference>
<sequence length="251" mass="27357">MRAVWSGFISFGLVTIPVRLYTATEEAHTPLDEVHTCGSRIRHHRMCEAEGREVPQEEIAHAGEAPDGQVVVLRDADLEALPLPTKRVIDVLGLVPVEGLDPITLSRAYYAGASAPAGQRPYALFVAILDRCGQAAVAKVTIRSRERIAVLWPRHGALVVQTLLWPEELREPEGLASSSPVTGQELELASLFINQLAGVDIGELREEYASALEQLIMAKVSGRELAAAPEPEPAVDLVAALERSIREPRER</sequence>
<dbReference type="SUPFAM" id="SSF100939">
    <property type="entry name" value="SPOC domain-like"/>
    <property type="match status" value="1"/>
</dbReference>
<dbReference type="InterPro" id="IPR016194">
    <property type="entry name" value="SPOC-like_C_dom_sf"/>
</dbReference>
<evidence type="ECO:0000256" key="2">
    <source>
        <dbReference type="ARBA" id="ARBA00023172"/>
    </source>
</evidence>
<keyword evidence="1" id="KW-0238">DNA-binding</keyword>
<organism evidence="4 5">
    <name type="scientific">Actinacidiphila oryziradicis</name>
    <dbReference type="NCBI Taxonomy" id="2571141"/>
    <lineage>
        <taxon>Bacteria</taxon>
        <taxon>Bacillati</taxon>
        <taxon>Actinomycetota</taxon>
        <taxon>Actinomycetes</taxon>
        <taxon>Kitasatosporales</taxon>
        <taxon>Streptomycetaceae</taxon>
        <taxon>Actinacidiphila</taxon>
    </lineage>
</organism>
<dbReference type="SMART" id="SM00559">
    <property type="entry name" value="Ku78"/>
    <property type="match status" value="1"/>
</dbReference>
<feature type="domain" description="Ku" evidence="3">
    <location>
        <begin position="51"/>
        <end position="180"/>
    </location>
</feature>
<evidence type="ECO:0000313" key="5">
    <source>
        <dbReference type="Proteomes" id="UP000305778"/>
    </source>
</evidence>
<evidence type="ECO:0000259" key="3">
    <source>
        <dbReference type="SMART" id="SM00559"/>
    </source>
</evidence>
<name>A0A4U0RG35_9ACTN</name>
<evidence type="ECO:0000313" key="4">
    <source>
        <dbReference type="EMBL" id="TJZ94491.1"/>
    </source>
</evidence>
<dbReference type="EMBL" id="SUMC01000217">
    <property type="protein sequence ID" value="TJZ94491.1"/>
    <property type="molecule type" value="Genomic_DNA"/>
</dbReference>
<evidence type="ECO:0000256" key="1">
    <source>
        <dbReference type="ARBA" id="ARBA00023125"/>
    </source>
</evidence>
<dbReference type="InterPro" id="IPR009187">
    <property type="entry name" value="Prok_Ku"/>
</dbReference>
<dbReference type="PANTHER" id="PTHR41251:SF1">
    <property type="entry name" value="NON-HOMOLOGOUS END JOINING PROTEIN KU"/>
    <property type="match status" value="1"/>
</dbReference>
<accession>A0A4U0RG35</accession>
<dbReference type="GO" id="GO:0003690">
    <property type="term" value="F:double-stranded DNA binding"/>
    <property type="evidence" value="ECO:0007669"/>
    <property type="project" value="TreeGrafter"/>
</dbReference>
<dbReference type="GO" id="GO:0006303">
    <property type="term" value="P:double-strand break repair via nonhomologous end joining"/>
    <property type="evidence" value="ECO:0007669"/>
    <property type="project" value="InterPro"/>
</dbReference>
<dbReference type="OrthoDB" id="9795084at2"/>
<dbReference type="Pfam" id="PF02735">
    <property type="entry name" value="Ku"/>
    <property type="match status" value="1"/>
</dbReference>
<dbReference type="PANTHER" id="PTHR41251">
    <property type="entry name" value="NON-HOMOLOGOUS END JOINING PROTEIN KU"/>
    <property type="match status" value="1"/>
</dbReference>
<comment type="caution">
    <text evidence="4">The sequence shown here is derived from an EMBL/GenBank/DDBJ whole genome shotgun (WGS) entry which is preliminary data.</text>
</comment>
<dbReference type="AlphaFoldDB" id="A0A4U0RG35"/>
<protein>
    <submittedName>
        <fullName evidence="4">Ku protein</fullName>
    </submittedName>
</protein>